<dbReference type="InterPro" id="IPR034164">
    <property type="entry name" value="Pepsin-like_dom"/>
</dbReference>
<dbReference type="InterPro" id="IPR029058">
    <property type="entry name" value="AB_hydrolase_fold"/>
</dbReference>
<dbReference type="InterPro" id="IPR019826">
    <property type="entry name" value="Carboxylesterase_B_AS"/>
</dbReference>
<dbReference type="Pfam" id="PF00135">
    <property type="entry name" value="COesterase"/>
    <property type="match status" value="1"/>
</dbReference>
<name>A0AAD2H0E2_9AGAR</name>
<dbReference type="PANTHER" id="PTHR47966">
    <property type="entry name" value="BETA-SITE APP-CLEAVING ENZYME, ISOFORM A-RELATED"/>
    <property type="match status" value="1"/>
</dbReference>
<evidence type="ECO:0000313" key="8">
    <source>
        <dbReference type="EMBL" id="CAK5266632.1"/>
    </source>
</evidence>
<feature type="disulfide bond" evidence="5">
    <location>
        <begin position="530"/>
        <end position="534"/>
    </location>
</feature>
<dbReference type="EMBL" id="CAVNYO010000110">
    <property type="protein sequence ID" value="CAK5266632.1"/>
    <property type="molecule type" value="Genomic_DNA"/>
</dbReference>
<evidence type="ECO:0000256" key="3">
    <source>
        <dbReference type="ARBA" id="ARBA00022801"/>
    </source>
</evidence>
<proteinExistence type="inferred from homology"/>
<accession>A0AAD2H0E2</accession>
<dbReference type="CDD" id="cd05471">
    <property type="entry name" value="pepsin_like"/>
    <property type="match status" value="1"/>
</dbReference>
<dbReference type="PRINTS" id="PR00792">
    <property type="entry name" value="PEPSIN"/>
</dbReference>
<dbReference type="InterPro" id="IPR033121">
    <property type="entry name" value="PEPTIDASE_A1"/>
</dbReference>
<dbReference type="PROSITE" id="PS51767">
    <property type="entry name" value="PEPTIDASE_A1"/>
    <property type="match status" value="1"/>
</dbReference>
<evidence type="ECO:0000256" key="4">
    <source>
        <dbReference type="PIRSR" id="PIRSR601461-1"/>
    </source>
</evidence>
<evidence type="ECO:0000256" key="6">
    <source>
        <dbReference type="SAM" id="MobiDB-lite"/>
    </source>
</evidence>
<dbReference type="Proteomes" id="UP001295794">
    <property type="component" value="Unassembled WGS sequence"/>
</dbReference>
<dbReference type="GO" id="GO:0006508">
    <property type="term" value="P:proteolysis"/>
    <property type="evidence" value="ECO:0007669"/>
    <property type="project" value="InterPro"/>
</dbReference>
<dbReference type="PROSITE" id="PS00122">
    <property type="entry name" value="CARBOXYLESTERASE_B_1"/>
    <property type="match status" value="1"/>
</dbReference>
<dbReference type="Gene3D" id="3.40.50.1820">
    <property type="entry name" value="alpha/beta hydrolase"/>
    <property type="match status" value="1"/>
</dbReference>
<dbReference type="InterPro" id="IPR021109">
    <property type="entry name" value="Peptidase_aspartic_dom_sf"/>
</dbReference>
<dbReference type="Pfam" id="PF00026">
    <property type="entry name" value="Asp"/>
    <property type="match status" value="1"/>
</dbReference>
<feature type="active site" evidence="4">
    <location>
        <position position="517"/>
    </location>
</feature>
<organism evidence="8 9">
    <name type="scientific">Mycena citricolor</name>
    <dbReference type="NCBI Taxonomy" id="2018698"/>
    <lineage>
        <taxon>Eukaryota</taxon>
        <taxon>Fungi</taxon>
        <taxon>Dikarya</taxon>
        <taxon>Basidiomycota</taxon>
        <taxon>Agaricomycotina</taxon>
        <taxon>Agaricomycetes</taxon>
        <taxon>Agaricomycetidae</taxon>
        <taxon>Agaricales</taxon>
        <taxon>Marasmiineae</taxon>
        <taxon>Mycenaceae</taxon>
        <taxon>Mycena</taxon>
    </lineage>
</organism>
<evidence type="ECO:0000313" key="9">
    <source>
        <dbReference type="Proteomes" id="UP001295794"/>
    </source>
</evidence>
<comment type="caution">
    <text evidence="8">The sequence shown here is derived from an EMBL/GenBank/DDBJ whole genome shotgun (WGS) entry which is preliminary data.</text>
</comment>
<comment type="similarity">
    <text evidence="1">Belongs to the type-B carboxylesterase/lipase family.</text>
</comment>
<dbReference type="SUPFAM" id="SSF53474">
    <property type="entry name" value="alpha/beta-Hydrolases"/>
    <property type="match status" value="1"/>
</dbReference>
<dbReference type="PANTHER" id="PTHR47966:SF57">
    <property type="entry name" value="PEPTIDASE A1 DOMAIN-CONTAINING PROTEIN"/>
    <property type="match status" value="1"/>
</dbReference>
<dbReference type="InterPro" id="IPR001461">
    <property type="entry name" value="Aspartic_peptidase_A1"/>
</dbReference>
<dbReference type="SUPFAM" id="SSF50630">
    <property type="entry name" value="Acid proteases"/>
    <property type="match status" value="1"/>
</dbReference>
<evidence type="ECO:0000256" key="5">
    <source>
        <dbReference type="PIRSR" id="PIRSR601461-2"/>
    </source>
</evidence>
<evidence type="ECO:0000256" key="2">
    <source>
        <dbReference type="ARBA" id="ARBA00007447"/>
    </source>
</evidence>
<dbReference type="AlphaFoldDB" id="A0AAD2H0E2"/>
<dbReference type="Gene3D" id="2.40.70.10">
    <property type="entry name" value="Acid Proteases"/>
    <property type="match status" value="2"/>
</dbReference>
<reference evidence="8" key="1">
    <citation type="submission" date="2023-11" db="EMBL/GenBank/DDBJ databases">
        <authorList>
            <person name="De Vega J J."/>
            <person name="De Vega J J."/>
        </authorList>
    </citation>
    <scope>NUCLEOTIDE SEQUENCE</scope>
</reference>
<dbReference type="GO" id="GO:0004190">
    <property type="term" value="F:aspartic-type endopeptidase activity"/>
    <property type="evidence" value="ECO:0007669"/>
    <property type="project" value="InterPro"/>
</dbReference>
<evidence type="ECO:0000256" key="1">
    <source>
        <dbReference type="ARBA" id="ARBA00005964"/>
    </source>
</evidence>
<feature type="domain" description="Peptidase A1" evidence="7">
    <location>
        <begin position="499"/>
        <end position="806"/>
    </location>
</feature>
<feature type="active site" evidence="4">
    <location>
        <position position="695"/>
    </location>
</feature>
<dbReference type="InterPro" id="IPR002018">
    <property type="entry name" value="CarbesteraseB"/>
</dbReference>
<gene>
    <name evidence="8" type="ORF">MYCIT1_LOCUS8536</name>
</gene>
<comment type="similarity">
    <text evidence="2">Belongs to the peptidase A1 family.</text>
</comment>
<sequence length="808" mass="85994">MTVSQITKFGGDPAKVTIWGESAGAGSVLQHVIANGGRTKPQLFRGAITSSTFLPSQYRYDDPISESLFSQVVAQTNCTAAADALSCLRTTDATVLQTANTNINAAGFFGTFTTVPVIDGEFIVEAPIDTLRKRRVNGKALLAVTNEFEGTIFVNTTIAMPNVTAYTLELFPKVDLEEAKTVASIYAGLGTDTFQVEAIMGESIFICPTYYLLDAFPKDHSFKGEFAIPPANHGDDLNYYFPSSNPPPFQNTDFINAFAQSFTFFIVNLDPNKKINASTITPSWSSYSVGRAEMLFNRTAAGDPVVHTIVTDPALVARCRCVPARLIVIQITSENHLTRSPIPSGDLRQRFGSPPSDELPPAAICFTSFIPSLFALDTASFPMFNKSALLLAVSLALSICAVPSPAPEGVAVPIRARSALTTADGVFDHDGAIAETVKTINKHRQNLINLKKNKGEAFFNPGAEIKNIATVPPAVQARMESRHEKRQSLGLTDQSEEEWTGSVSIGTPATRFVIDFDTGSSDLWVPSSSCRSSCSGKTKYNPNQSSTSTRESGSFSIQYADGSTVSGPIYTDTVSVAGVSVTQQYLSGVTTLSSSFTSGPADGLLGLAFPAISNLGQDPYFQTAINEGAVSANQFGFYLASSGSSLYIGGTDTRKYSGSIEFNGITSSSGFWQVTGASVNVGGSTVASNLETIVDSGTTIMYGPPALVREIFAQVPGAQLYDSANGYYSYPCSNPPQISFNYGGNDWTISAANLNLGRTSSGSRSCVSSLAAQDLGLGSRVFLLGDAFMKNQYTVFDVDQNAVGFATL</sequence>
<keyword evidence="5" id="KW-1015">Disulfide bond</keyword>
<keyword evidence="9" id="KW-1185">Reference proteome</keyword>
<feature type="region of interest" description="Disordered" evidence="6">
    <location>
        <begin position="526"/>
        <end position="552"/>
    </location>
</feature>
<evidence type="ECO:0000259" key="7">
    <source>
        <dbReference type="PROSITE" id="PS51767"/>
    </source>
</evidence>
<dbReference type="FunFam" id="2.40.70.10:FF:000008">
    <property type="entry name" value="Cathepsin D"/>
    <property type="match status" value="1"/>
</dbReference>
<keyword evidence="3" id="KW-0378">Hydrolase</keyword>
<protein>
    <recommendedName>
        <fullName evidence="7">Peptidase A1 domain-containing protein</fullName>
    </recommendedName>
</protein>